<keyword evidence="3" id="KW-1185">Reference proteome</keyword>
<comment type="caution">
    <text evidence="2">The sequence shown here is derived from an EMBL/GenBank/DDBJ whole genome shotgun (WGS) entry which is preliminary data.</text>
</comment>
<organism evidence="2 3">
    <name type="scientific">Colletotrichum spinosum</name>
    <dbReference type="NCBI Taxonomy" id="1347390"/>
    <lineage>
        <taxon>Eukaryota</taxon>
        <taxon>Fungi</taxon>
        <taxon>Dikarya</taxon>
        <taxon>Ascomycota</taxon>
        <taxon>Pezizomycotina</taxon>
        <taxon>Sordariomycetes</taxon>
        <taxon>Hypocreomycetidae</taxon>
        <taxon>Glomerellales</taxon>
        <taxon>Glomerellaceae</taxon>
        <taxon>Colletotrichum</taxon>
        <taxon>Colletotrichum orbiculare species complex</taxon>
    </lineage>
</organism>
<feature type="transmembrane region" description="Helical" evidence="1">
    <location>
        <begin position="25"/>
        <end position="57"/>
    </location>
</feature>
<proteinExistence type="predicted"/>
<keyword evidence="1" id="KW-0472">Membrane</keyword>
<dbReference type="EMBL" id="QAPG01000047">
    <property type="protein sequence ID" value="TDZ34955.1"/>
    <property type="molecule type" value="Genomic_DNA"/>
</dbReference>
<keyword evidence="1" id="KW-1133">Transmembrane helix</keyword>
<accession>A0A4R8QHL2</accession>
<dbReference type="AlphaFoldDB" id="A0A4R8QHL2"/>
<evidence type="ECO:0000313" key="3">
    <source>
        <dbReference type="Proteomes" id="UP000295083"/>
    </source>
</evidence>
<reference evidence="2 3" key="1">
    <citation type="submission" date="2018-11" db="EMBL/GenBank/DDBJ databases">
        <title>Genome sequence and assembly of Colletotrichum spinosum.</title>
        <authorList>
            <person name="Gan P."/>
            <person name="Shirasu K."/>
        </authorList>
    </citation>
    <scope>NUCLEOTIDE SEQUENCE [LARGE SCALE GENOMIC DNA]</scope>
    <source>
        <strain evidence="2 3">CBS 515.97</strain>
    </source>
</reference>
<sequence>MVNETQSLSTLASGWLTLINFASPIVGWIGLILAWVFVLILIGLIVWGLISVLGLVVQAGYPRASGRTQEANVELGNLSRTSGQQQPLTAGRN</sequence>
<gene>
    <name evidence="2" type="ORF">C8035_v010208</name>
</gene>
<evidence type="ECO:0000313" key="2">
    <source>
        <dbReference type="EMBL" id="TDZ34955.1"/>
    </source>
</evidence>
<name>A0A4R8QHL2_9PEZI</name>
<evidence type="ECO:0000256" key="1">
    <source>
        <dbReference type="SAM" id="Phobius"/>
    </source>
</evidence>
<keyword evidence="1" id="KW-0812">Transmembrane</keyword>
<dbReference type="Proteomes" id="UP000295083">
    <property type="component" value="Unassembled WGS sequence"/>
</dbReference>
<protein>
    <submittedName>
        <fullName evidence="2">Uncharacterized protein</fullName>
    </submittedName>
</protein>